<evidence type="ECO:0000313" key="5">
    <source>
        <dbReference type="Proteomes" id="UP000095705"/>
    </source>
</evidence>
<evidence type="ECO:0000259" key="3">
    <source>
        <dbReference type="Pfam" id="PF05532"/>
    </source>
</evidence>
<dbReference type="SUPFAM" id="SSF69047">
    <property type="entry name" value="Hypothetical protein YjbJ"/>
    <property type="match status" value="1"/>
</dbReference>
<gene>
    <name evidence="4" type="ORF">BGK67_03485</name>
</gene>
<reference evidence="4 5" key="1">
    <citation type="submission" date="2016-08" db="EMBL/GenBank/DDBJ databases">
        <title>The complete genome of Streptomyces subrutilus 10-1-1.</title>
        <authorList>
            <person name="Chen X."/>
        </authorList>
    </citation>
    <scope>NUCLEOTIDE SEQUENCE [LARGE SCALE GENOMIC DNA]</scope>
    <source>
        <strain evidence="4 5">10-1-1</strain>
    </source>
</reference>
<feature type="compositionally biased region" description="Basic and acidic residues" evidence="2">
    <location>
        <begin position="1"/>
        <end position="22"/>
    </location>
</feature>
<dbReference type="AlphaFoldDB" id="A0A1E5PLU3"/>
<proteinExistence type="inferred from homology"/>
<comment type="similarity">
    <text evidence="1">Belongs to the UPF0337 (CsbD) family.</text>
</comment>
<dbReference type="OrthoDB" id="2143260at2"/>
<dbReference type="InterPro" id="IPR008462">
    <property type="entry name" value="CsbD"/>
</dbReference>
<evidence type="ECO:0000256" key="1">
    <source>
        <dbReference type="ARBA" id="ARBA00009129"/>
    </source>
</evidence>
<sequence>MSGEEKMRAKKEQATGKAKETMGRAVGNERLTAKGRGEQAKGDARGAKEKIKDTIKDTVDE</sequence>
<protein>
    <submittedName>
        <fullName evidence="4">CsbD family protein</fullName>
    </submittedName>
</protein>
<organism evidence="4 5">
    <name type="scientific">Streptomyces subrutilus</name>
    <dbReference type="NCBI Taxonomy" id="36818"/>
    <lineage>
        <taxon>Bacteria</taxon>
        <taxon>Bacillati</taxon>
        <taxon>Actinomycetota</taxon>
        <taxon>Actinomycetes</taxon>
        <taxon>Kitasatosporales</taxon>
        <taxon>Streptomycetaceae</taxon>
        <taxon>Streptomyces</taxon>
    </lineage>
</organism>
<dbReference type="Proteomes" id="UP000095705">
    <property type="component" value="Unassembled WGS sequence"/>
</dbReference>
<dbReference type="Pfam" id="PF05532">
    <property type="entry name" value="CsbD"/>
    <property type="match status" value="1"/>
</dbReference>
<feature type="compositionally biased region" description="Basic and acidic residues" evidence="2">
    <location>
        <begin position="31"/>
        <end position="61"/>
    </location>
</feature>
<evidence type="ECO:0000313" key="4">
    <source>
        <dbReference type="EMBL" id="OEJ30538.1"/>
    </source>
</evidence>
<keyword evidence="5" id="KW-1185">Reference proteome</keyword>
<feature type="region of interest" description="Disordered" evidence="2">
    <location>
        <begin position="1"/>
        <end position="61"/>
    </location>
</feature>
<dbReference type="EMBL" id="MEHK01000001">
    <property type="protein sequence ID" value="OEJ30538.1"/>
    <property type="molecule type" value="Genomic_DNA"/>
</dbReference>
<accession>A0A1E5PLU3</accession>
<evidence type="ECO:0000256" key="2">
    <source>
        <dbReference type="SAM" id="MobiDB-lite"/>
    </source>
</evidence>
<name>A0A1E5PLU3_9ACTN</name>
<comment type="caution">
    <text evidence="4">The sequence shown here is derived from an EMBL/GenBank/DDBJ whole genome shotgun (WGS) entry which is preliminary data.</text>
</comment>
<dbReference type="STRING" id="36818.BGK67_03485"/>
<feature type="domain" description="CsbD-like" evidence="3">
    <location>
        <begin position="6"/>
        <end position="57"/>
    </location>
</feature>
<dbReference type="InterPro" id="IPR036629">
    <property type="entry name" value="YjbJ_sf"/>
</dbReference>